<dbReference type="Gene3D" id="3.30.360.10">
    <property type="entry name" value="Dihydrodipicolinate Reductase, domain 2"/>
    <property type="match status" value="1"/>
</dbReference>
<dbReference type="SUPFAM" id="SSF51735">
    <property type="entry name" value="NAD(P)-binding Rossmann-fold domains"/>
    <property type="match status" value="1"/>
</dbReference>
<dbReference type="PANTHER" id="PTHR43796:SF2">
    <property type="entry name" value="CARBOXYNORSPERMIDINE SYNTHASE"/>
    <property type="match status" value="1"/>
</dbReference>
<dbReference type="PANTHER" id="PTHR43796">
    <property type="entry name" value="CARBOXYNORSPERMIDINE SYNTHASE"/>
    <property type="match status" value="1"/>
</dbReference>
<gene>
    <name evidence="2" type="ORF">JW984_03970</name>
</gene>
<evidence type="ECO:0000313" key="2">
    <source>
        <dbReference type="EMBL" id="MBN1572335.1"/>
    </source>
</evidence>
<dbReference type="AlphaFoldDB" id="A0A9D8KBC5"/>
<dbReference type="InterPro" id="IPR005097">
    <property type="entry name" value="Sacchrp_dh_NADP-bd"/>
</dbReference>
<dbReference type="Proteomes" id="UP000809273">
    <property type="component" value="Unassembled WGS sequence"/>
</dbReference>
<dbReference type="InterPro" id="IPR036291">
    <property type="entry name" value="NAD(P)-bd_dom_sf"/>
</dbReference>
<reference evidence="2" key="1">
    <citation type="journal article" date="2021" name="Environ. Microbiol.">
        <title>Genomic characterization of three novel Desulfobacterota classes expand the metabolic and phylogenetic diversity of the phylum.</title>
        <authorList>
            <person name="Murphy C.L."/>
            <person name="Biggerstaff J."/>
            <person name="Eichhorn A."/>
            <person name="Ewing E."/>
            <person name="Shahan R."/>
            <person name="Soriano D."/>
            <person name="Stewart S."/>
            <person name="VanMol K."/>
            <person name="Walker R."/>
            <person name="Walters P."/>
            <person name="Elshahed M.S."/>
            <person name="Youssef N.H."/>
        </authorList>
    </citation>
    <scope>NUCLEOTIDE SEQUENCE</scope>
    <source>
        <strain evidence="2">Zod_Metabat.24</strain>
    </source>
</reference>
<name>A0A9D8KBC5_9DELT</name>
<accession>A0A9D8KBC5</accession>
<comment type="caution">
    <text evidence="2">The sequence shown here is derived from an EMBL/GenBank/DDBJ whole genome shotgun (WGS) entry which is preliminary data.</text>
</comment>
<sequence length="366" mass="40267">MKILFLGGAGDMAVTMLDLMKDEVEVKEVTICDLDGDKASAKAEEYGKKFKSKGLDVTDRAALIKAMKGNDVVISYVGPFYRFENPVADAAIDAGVHYISIADDYDAFLEVEKLEGKAKQKGIKVLSGFGNSPGLTQMLAKKGYLFLDKPEGISVNWAAGSNEAVGPANILHLFHLLSGKTLQWRDGHEEYVPCGKGKKVVEFPPPIGSLPVFYTGHAESVSLPRNLEGLKYASVHGGVKPVFDVMTVRLLANLGLTKTHRRRKILFAIVKPILPLFQSDKAPNKSVGRVEVWGEHKGKEKTVYYTYVGHIAFITSAPCLQAAVWLHKGKFDKLPGGVYAPERLLKDPEPFLAELRKRGVVMEYFE</sequence>
<reference evidence="2" key="2">
    <citation type="submission" date="2021-01" db="EMBL/GenBank/DDBJ databases">
        <authorList>
            <person name="Hahn C.R."/>
            <person name="Youssef N.H."/>
            <person name="Elshahed M."/>
        </authorList>
    </citation>
    <scope>NUCLEOTIDE SEQUENCE</scope>
    <source>
        <strain evidence="2">Zod_Metabat.24</strain>
    </source>
</reference>
<dbReference type="Pfam" id="PF03435">
    <property type="entry name" value="Sacchrp_dh_NADP"/>
    <property type="match status" value="1"/>
</dbReference>
<feature type="domain" description="Saccharopine dehydrogenase NADP binding" evidence="1">
    <location>
        <begin position="3"/>
        <end position="124"/>
    </location>
</feature>
<protein>
    <submittedName>
        <fullName evidence="2">Saccharopine dehydrogenase NADP-binding domain-containing protein</fullName>
    </submittedName>
</protein>
<organism evidence="2 3">
    <name type="scientific">Candidatus Zymogenus saltonus</name>
    <dbReference type="NCBI Taxonomy" id="2844893"/>
    <lineage>
        <taxon>Bacteria</taxon>
        <taxon>Deltaproteobacteria</taxon>
        <taxon>Candidatus Zymogenia</taxon>
        <taxon>Candidatus Zymogeniales</taxon>
        <taxon>Candidatus Zymogenaceae</taxon>
        <taxon>Candidatus Zymogenus</taxon>
    </lineage>
</organism>
<dbReference type="EMBL" id="JAFGIX010000019">
    <property type="protein sequence ID" value="MBN1572335.1"/>
    <property type="molecule type" value="Genomic_DNA"/>
</dbReference>
<evidence type="ECO:0000259" key="1">
    <source>
        <dbReference type="Pfam" id="PF03435"/>
    </source>
</evidence>
<proteinExistence type="predicted"/>
<evidence type="ECO:0000313" key="3">
    <source>
        <dbReference type="Proteomes" id="UP000809273"/>
    </source>
</evidence>
<dbReference type="Gene3D" id="3.40.50.720">
    <property type="entry name" value="NAD(P)-binding Rossmann-like Domain"/>
    <property type="match status" value="1"/>
</dbReference>